<proteinExistence type="predicted"/>
<dbReference type="EMBL" id="JANPWB010000013">
    <property type="protein sequence ID" value="KAJ1110344.1"/>
    <property type="molecule type" value="Genomic_DNA"/>
</dbReference>
<sequence length="159" mass="16958">MEASSAAELGERRGPATSATPLQRWGASGLHQRATLQQDVIRLRDQQVDLQAHAEDLKNISCCKNIRIRGVPTAAEGNYITAYVQALFAHIVGPDDAPVQGREPGKQVGPTSMRDNEETEVTQVPTSVGNLRLGPDAMAQEWQAVPDTLAGAPDGLGHA</sequence>
<evidence type="ECO:0000313" key="3">
    <source>
        <dbReference type="Proteomes" id="UP001066276"/>
    </source>
</evidence>
<dbReference type="Proteomes" id="UP001066276">
    <property type="component" value="Chromosome 9"/>
</dbReference>
<reference evidence="2" key="1">
    <citation type="journal article" date="2022" name="bioRxiv">
        <title>Sequencing and chromosome-scale assembly of the giantPleurodeles waltlgenome.</title>
        <authorList>
            <person name="Brown T."/>
            <person name="Elewa A."/>
            <person name="Iarovenko S."/>
            <person name="Subramanian E."/>
            <person name="Araus A.J."/>
            <person name="Petzold A."/>
            <person name="Susuki M."/>
            <person name="Suzuki K.-i.T."/>
            <person name="Hayashi T."/>
            <person name="Toyoda A."/>
            <person name="Oliveira C."/>
            <person name="Osipova E."/>
            <person name="Leigh N.D."/>
            <person name="Simon A."/>
            <person name="Yun M.H."/>
        </authorList>
    </citation>
    <scope>NUCLEOTIDE SEQUENCE</scope>
    <source>
        <strain evidence="2">20211129_DDA</strain>
        <tissue evidence="2">Liver</tissue>
    </source>
</reference>
<dbReference type="AlphaFoldDB" id="A0AAV7N6M3"/>
<keyword evidence="3" id="KW-1185">Reference proteome</keyword>
<organism evidence="2 3">
    <name type="scientific">Pleurodeles waltl</name>
    <name type="common">Iberian ribbed newt</name>
    <dbReference type="NCBI Taxonomy" id="8319"/>
    <lineage>
        <taxon>Eukaryota</taxon>
        <taxon>Metazoa</taxon>
        <taxon>Chordata</taxon>
        <taxon>Craniata</taxon>
        <taxon>Vertebrata</taxon>
        <taxon>Euteleostomi</taxon>
        <taxon>Amphibia</taxon>
        <taxon>Batrachia</taxon>
        <taxon>Caudata</taxon>
        <taxon>Salamandroidea</taxon>
        <taxon>Salamandridae</taxon>
        <taxon>Pleurodelinae</taxon>
        <taxon>Pleurodeles</taxon>
    </lineage>
</organism>
<name>A0AAV7N6M3_PLEWA</name>
<evidence type="ECO:0000256" key="1">
    <source>
        <dbReference type="SAM" id="MobiDB-lite"/>
    </source>
</evidence>
<accession>A0AAV7N6M3</accession>
<gene>
    <name evidence="2" type="ORF">NDU88_007697</name>
</gene>
<feature type="region of interest" description="Disordered" evidence="1">
    <location>
        <begin position="95"/>
        <end position="132"/>
    </location>
</feature>
<feature type="region of interest" description="Disordered" evidence="1">
    <location>
        <begin position="1"/>
        <end position="29"/>
    </location>
</feature>
<evidence type="ECO:0000313" key="2">
    <source>
        <dbReference type="EMBL" id="KAJ1110344.1"/>
    </source>
</evidence>
<protein>
    <submittedName>
        <fullName evidence="2">Uncharacterized protein</fullName>
    </submittedName>
</protein>
<comment type="caution">
    <text evidence="2">The sequence shown here is derived from an EMBL/GenBank/DDBJ whole genome shotgun (WGS) entry which is preliminary data.</text>
</comment>